<dbReference type="EMBL" id="HBUE01206401">
    <property type="protein sequence ID" value="CAG6532175.1"/>
    <property type="molecule type" value="Transcribed_RNA"/>
</dbReference>
<evidence type="ECO:0000256" key="2">
    <source>
        <dbReference type="SAM" id="Phobius"/>
    </source>
</evidence>
<name>A0A8D8HBZ6_CULPI</name>
<evidence type="ECO:0000256" key="1">
    <source>
        <dbReference type="SAM" id="MobiDB-lite"/>
    </source>
</evidence>
<organism evidence="3">
    <name type="scientific">Culex pipiens</name>
    <name type="common">House mosquito</name>
    <dbReference type="NCBI Taxonomy" id="7175"/>
    <lineage>
        <taxon>Eukaryota</taxon>
        <taxon>Metazoa</taxon>
        <taxon>Ecdysozoa</taxon>
        <taxon>Arthropoda</taxon>
        <taxon>Hexapoda</taxon>
        <taxon>Insecta</taxon>
        <taxon>Pterygota</taxon>
        <taxon>Neoptera</taxon>
        <taxon>Endopterygota</taxon>
        <taxon>Diptera</taxon>
        <taxon>Nematocera</taxon>
        <taxon>Culicoidea</taxon>
        <taxon>Culicidae</taxon>
        <taxon>Culicinae</taxon>
        <taxon>Culicini</taxon>
        <taxon>Culex</taxon>
        <taxon>Culex</taxon>
    </lineage>
</organism>
<protein>
    <submittedName>
        <fullName evidence="3">(northern house mosquito) hypothetical protein</fullName>
    </submittedName>
</protein>
<keyword evidence="2" id="KW-0472">Membrane</keyword>
<proteinExistence type="predicted"/>
<dbReference type="EMBL" id="HBUE01312705">
    <property type="protein sequence ID" value="CAG6584047.1"/>
    <property type="molecule type" value="Transcribed_RNA"/>
</dbReference>
<feature type="region of interest" description="Disordered" evidence="1">
    <location>
        <begin position="30"/>
        <end position="67"/>
    </location>
</feature>
<feature type="transmembrane region" description="Helical" evidence="2">
    <location>
        <begin position="6"/>
        <end position="23"/>
    </location>
</feature>
<evidence type="ECO:0000313" key="3">
    <source>
        <dbReference type="EMBL" id="CAG6532175.1"/>
    </source>
</evidence>
<keyword evidence="2" id="KW-1133">Transmembrane helix</keyword>
<dbReference type="AlphaFoldDB" id="A0A8D8HBZ6"/>
<sequence>MIHTHTLTLLPCVIFFLRFALLLRRSAGISRDRRGNSPVPSMGKAQLKARLGTGSGRTPRVARRANGARSPILTPNSLQELASFIDRHANILQDDGDHTHHRNSPLRVGQVQVALFVCSVYATQHNINSAVLQLLRVGLFLWHNNKTAESPHTVVLIKIQVSTTHTTRRRCKQVFAKQASKRRAKKCYF</sequence>
<accession>A0A8D8HBZ6</accession>
<keyword evidence="2" id="KW-0812">Transmembrane</keyword>
<reference evidence="3" key="1">
    <citation type="submission" date="2021-05" db="EMBL/GenBank/DDBJ databases">
        <authorList>
            <person name="Alioto T."/>
            <person name="Alioto T."/>
            <person name="Gomez Garrido J."/>
        </authorList>
    </citation>
    <scope>NUCLEOTIDE SEQUENCE</scope>
</reference>